<dbReference type="EMBL" id="IACM01114272">
    <property type="protein sequence ID" value="LAB36526.1"/>
    <property type="molecule type" value="Transcribed_RNA"/>
</dbReference>
<keyword evidence="1" id="KW-0472">Membrane</keyword>
<organism evidence="2">
    <name type="scientific">Micrurus spixii</name>
    <name type="common">Amazon coral snake</name>
    <dbReference type="NCBI Taxonomy" id="129469"/>
    <lineage>
        <taxon>Eukaryota</taxon>
        <taxon>Metazoa</taxon>
        <taxon>Chordata</taxon>
        <taxon>Craniata</taxon>
        <taxon>Vertebrata</taxon>
        <taxon>Euteleostomi</taxon>
        <taxon>Lepidosauria</taxon>
        <taxon>Squamata</taxon>
        <taxon>Bifurcata</taxon>
        <taxon>Unidentata</taxon>
        <taxon>Episquamata</taxon>
        <taxon>Toxicofera</taxon>
        <taxon>Serpentes</taxon>
        <taxon>Colubroidea</taxon>
        <taxon>Elapidae</taxon>
        <taxon>Elapinae</taxon>
        <taxon>Micrurus</taxon>
    </lineage>
</organism>
<feature type="transmembrane region" description="Helical" evidence="1">
    <location>
        <begin position="20"/>
        <end position="41"/>
    </location>
</feature>
<evidence type="ECO:0000313" key="2">
    <source>
        <dbReference type="EMBL" id="LAB36526.1"/>
    </source>
</evidence>
<dbReference type="AlphaFoldDB" id="A0A2D4MUV4"/>
<reference evidence="2" key="1">
    <citation type="submission" date="2017-07" db="EMBL/GenBank/DDBJ databases">
        <authorList>
            <person name="Mikheyev A."/>
            <person name="Grau M."/>
        </authorList>
    </citation>
    <scope>NUCLEOTIDE SEQUENCE</scope>
    <source>
        <tissue evidence="2">Venom_gland</tissue>
    </source>
</reference>
<evidence type="ECO:0000256" key="1">
    <source>
        <dbReference type="SAM" id="Phobius"/>
    </source>
</evidence>
<accession>A0A2D4MUV4</accession>
<name>A0A2D4MUV4_9SAUR</name>
<keyword evidence="1" id="KW-1133">Transmembrane helix</keyword>
<reference evidence="2" key="2">
    <citation type="submission" date="2017-11" db="EMBL/GenBank/DDBJ databases">
        <title>Coralsnake Venomics: Analyses of Venom Gland Transcriptomes and Proteomes of Six Brazilian Taxa.</title>
        <authorList>
            <person name="Aird S.D."/>
            <person name="Jorge da Silva N."/>
            <person name="Qiu L."/>
            <person name="Villar-Briones A."/>
            <person name="Aparecida-Saddi V."/>
            <person name="Campos-Telles M.P."/>
            <person name="Grau M."/>
            <person name="Mikheyev A.S."/>
        </authorList>
    </citation>
    <scope>NUCLEOTIDE SEQUENCE</scope>
    <source>
        <tissue evidence="2">Venom_gland</tissue>
    </source>
</reference>
<protein>
    <submittedName>
        <fullName evidence="2">Uncharacterized protein</fullName>
    </submittedName>
</protein>
<keyword evidence="1" id="KW-0812">Transmembrane</keyword>
<sequence>MYFLTPISNHGNLDGKDLAPFLAVALGLKSHLALVLVGVYANKNELLVFCFILNDDELWNFSGTFQCLLSLCQLNRTLFFYPSVALAQLNLSRLENRGKNKLINNIC</sequence>
<proteinExistence type="predicted"/>